<sequence>MLSECCARRVPYRRVNLVHCGRREIACTASHRCHRCITYPSFPLDSRMHGRWRDARSGGRARRGKERRGCVSGRHVDKQHYDAVLDRARPYQARKRITERHRLDWPRQGAGQQREFALPRGRRSKLVNEKLIATPYCVQHSLTQPRDCLQAGQNVIKGDE</sequence>
<organism evidence="1 2">
    <name type="scientific">Obba rivulosa</name>
    <dbReference type="NCBI Taxonomy" id="1052685"/>
    <lineage>
        <taxon>Eukaryota</taxon>
        <taxon>Fungi</taxon>
        <taxon>Dikarya</taxon>
        <taxon>Basidiomycota</taxon>
        <taxon>Agaricomycotina</taxon>
        <taxon>Agaricomycetes</taxon>
        <taxon>Polyporales</taxon>
        <taxon>Gelatoporiaceae</taxon>
        <taxon>Obba</taxon>
    </lineage>
</organism>
<protein>
    <submittedName>
        <fullName evidence="1">Uncharacterized protein</fullName>
    </submittedName>
</protein>
<gene>
    <name evidence="1" type="ORF">OBBRIDRAFT_309677</name>
</gene>
<reference evidence="1 2" key="1">
    <citation type="submission" date="2016-07" db="EMBL/GenBank/DDBJ databases">
        <title>Draft genome of the white-rot fungus Obba rivulosa 3A-2.</title>
        <authorList>
            <consortium name="DOE Joint Genome Institute"/>
            <person name="Miettinen O."/>
            <person name="Riley R."/>
            <person name="Acob R."/>
            <person name="Barry K."/>
            <person name="Cullen D."/>
            <person name="De Vries R."/>
            <person name="Hainaut M."/>
            <person name="Hatakka A."/>
            <person name="Henrissat B."/>
            <person name="Hilden K."/>
            <person name="Kuo R."/>
            <person name="Labutti K."/>
            <person name="Lipzen A."/>
            <person name="Makela M.R."/>
            <person name="Sandor L."/>
            <person name="Spatafora J.W."/>
            <person name="Grigoriev I.V."/>
            <person name="Hibbett D.S."/>
        </authorList>
    </citation>
    <scope>NUCLEOTIDE SEQUENCE [LARGE SCALE GENOMIC DNA]</scope>
    <source>
        <strain evidence="1 2">3A-2</strain>
    </source>
</reference>
<dbReference type="EMBL" id="KV722579">
    <property type="protein sequence ID" value="OCH85515.1"/>
    <property type="molecule type" value="Genomic_DNA"/>
</dbReference>
<keyword evidence="2" id="KW-1185">Reference proteome</keyword>
<evidence type="ECO:0000313" key="2">
    <source>
        <dbReference type="Proteomes" id="UP000250043"/>
    </source>
</evidence>
<dbReference type="AlphaFoldDB" id="A0A8E2AUE5"/>
<dbReference type="Proteomes" id="UP000250043">
    <property type="component" value="Unassembled WGS sequence"/>
</dbReference>
<accession>A0A8E2AUE5</accession>
<evidence type="ECO:0000313" key="1">
    <source>
        <dbReference type="EMBL" id="OCH85515.1"/>
    </source>
</evidence>
<proteinExistence type="predicted"/>
<name>A0A8E2AUE5_9APHY</name>